<protein>
    <recommendedName>
        <fullName evidence="3">diguanylate cyclase</fullName>
        <ecNumber evidence="3">2.7.7.65</ecNumber>
    </recommendedName>
</protein>
<dbReference type="EC" id="2.7.7.65" evidence="3"/>
<dbReference type="SMART" id="SM00267">
    <property type="entry name" value="GGDEF"/>
    <property type="match status" value="1"/>
</dbReference>
<dbReference type="PROSITE" id="PS50887">
    <property type="entry name" value="GGDEF"/>
    <property type="match status" value="1"/>
</dbReference>
<comment type="catalytic activity">
    <reaction evidence="5">
        <text>2 GTP = 3',3'-c-di-GMP + 2 diphosphate</text>
        <dbReference type="Rhea" id="RHEA:24898"/>
        <dbReference type="ChEBI" id="CHEBI:33019"/>
        <dbReference type="ChEBI" id="CHEBI:37565"/>
        <dbReference type="ChEBI" id="CHEBI:58805"/>
        <dbReference type="EC" id="2.7.7.65"/>
    </reaction>
</comment>
<evidence type="ECO:0000259" key="8">
    <source>
        <dbReference type="PROSITE" id="PS50110"/>
    </source>
</evidence>
<comment type="cofactor">
    <cofactor evidence="1">
        <name>Mg(2+)</name>
        <dbReference type="ChEBI" id="CHEBI:18420"/>
    </cofactor>
</comment>
<dbReference type="PROSITE" id="PS50110">
    <property type="entry name" value="RESPONSE_REGULATORY"/>
    <property type="match status" value="2"/>
</dbReference>
<feature type="domain" description="GGDEF" evidence="9">
    <location>
        <begin position="412"/>
        <end position="545"/>
    </location>
</feature>
<accession>A0A1H2HM44</accession>
<dbReference type="Pfam" id="PF01627">
    <property type="entry name" value="Hpt"/>
    <property type="match status" value="1"/>
</dbReference>
<comment type="subcellular location">
    <subcellularLocation>
        <location evidence="2">Cell inner membrane</location>
    </subcellularLocation>
</comment>
<dbReference type="InterPro" id="IPR036641">
    <property type="entry name" value="HPT_dom_sf"/>
</dbReference>
<dbReference type="GO" id="GO:0000160">
    <property type="term" value="P:phosphorelay signal transduction system"/>
    <property type="evidence" value="ECO:0007669"/>
    <property type="project" value="UniProtKB-KW"/>
</dbReference>
<dbReference type="SUPFAM" id="SSF47226">
    <property type="entry name" value="Histidine-containing phosphotransfer domain, HPT domain"/>
    <property type="match status" value="1"/>
</dbReference>
<dbReference type="PROSITE" id="PS50894">
    <property type="entry name" value="HPT"/>
    <property type="match status" value="1"/>
</dbReference>
<feature type="domain" description="Response regulatory" evidence="8">
    <location>
        <begin position="256"/>
        <end position="372"/>
    </location>
</feature>
<dbReference type="PANTHER" id="PTHR45138:SF9">
    <property type="entry name" value="DIGUANYLATE CYCLASE DGCM-RELATED"/>
    <property type="match status" value="1"/>
</dbReference>
<feature type="modified residue" description="4-aspartylphosphate" evidence="7">
    <location>
        <position position="179"/>
    </location>
</feature>
<dbReference type="OrthoDB" id="9812260at2"/>
<dbReference type="AlphaFoldDB" id="A0A1H2HM44"/>
<evidence type="ECO:0000256" key="6">
    <source>
        <dbReference type="PROSITE-ProRule" id="PRU00110"/>
    </source>
</evidence>
<gene>
    <name evidence="11" type="ORF">SAMN05216210_3148</name>
</gene>
<dbReference type="InterPro" id="IPR011006">
    <property type="entry name" value="CheY-like_superfamily"/>
</dbReference>
<dbReference type="SUPFAM" id="SSF55073">
    <property type="entry name" value="Nucleotide cyclase"/>
    <property type="match status" value="1"/>
</dbReference>
<reference evidence="12" key="1">
    <citation type="submission" date="2016-10" db="EMBL/GenBank/DDBJ databases">
        <authorList>
            <person name="Varghese N."/>
            <person name="Submissions S."/>
        </authorList>
    </citation>
    <scope>NUCLEOTIDE SEQUENCE [LARGE SCALE GENOMIC DNA]</scope>
    <source>
        <strain evidence="12">CECT 8338</strain>
    </source>
</reference>
<dbReference type="SMART" id="SM00448">
    <property type="entry name" value="REC"/>
    <property type="match status" value="2"/>
</dbReference>
<dbReference type="InterPro" id="IPR050469">
    <property type="entry name" value="Diguanylate_Cyclase"/>
</dbReference>
<dbReference type="EMBL" id="LT629787">
    <property type="protein sequence ID" value="SDU32904.1"/>
    <property type="molecule type" value="Genomic_DNA"/>
</dbReference>
<evidence type="ECO:0000313" key="12">
    <source>
        <dbReference type="Proteomes" id="UP000243924"/>
    </source>
</evidence>
<feature type="modified residue" description="4-aspartylphosphate" evidence="7">
    <location>
        <position position="305"/>
    </location>
</feature>
<evidence type="ECO:0000256" key="5">
    <source>
        <dbReference type="ARBA" id="ARBA00034247"/>
    </source>
</evidence>
<dbReference type="Gene3D" id="3.40.50.2300">
    <property type="match status" value="2"/>
</dbReference>
<organism evidence="11 12">
    <name type="scientific">Halopseudomonas salegens</name>
    <dbReference type="NCBI Taxonomy" id="1434072"/>
    <lineage>
        <taxon>Bacteria</taxon>
        <taxon>Pseudomonadati</taxon>
        <taxon>Pseudomonadota</taxon>
        <taxon>Gammaproteobacteria</taxon>
        <taxon>Pseudomonadales</taxon>
        <taxon>Pseudomonadaceae</taxon>
        <taxon>Halopseudomonas</taxon>
    </lineage>
</organism>
<dbReference type="InterPro" id="IPR029787">
    <property type="entry name" value="Nucleotide_cyclase"/>
</dbReference>
<dbReference type="GO" id="GO:0043709">
    <property type="term" value="P:cell adhesion involved in single-species biofilm formation"/>
    <property type="evidence" value="ECO:0007669"/>
    <property type="project" value="TreeGrafter"/>
</dbReference>
<dbReference type="SUPFAM" id="SSF52172">
    <property type="entry name" value="CheY-like"/>
    <property type="match status" value="2"/>
</dbReference>
<dbReference type="Pfam" id="PF00990">
    <property type="entry name" value="GGDEF"/>
    <property type="match status" value="1"/>
</dbReference>
<evidence type="ECO:0000256" key="2">
    <source>
        <dbReference type="ARBA" id="ARBA00004533"/>
    </source>
</evidence>
<proteinExistence type="predicted"/>
<evidence type="ECO:0000313" key="11">
    <source>
        <dbReference type="EMBL" id="SDU32904.1"/>
    </source>
</evidence>
<evidence type="ECO:0000256" key="1">
    <source>
        <dbReference type="ARBA" id="ARBA00001946"/>
    </source>
</evidence>
<dbReference type="Proteomes" id="UP000243924">
    <property type="component" value="Chromosome I"/>
</dbReference>
<dbReference type="Gene3D" id="3.30.70.270">
    <property type="match status" value="1"/>
</dbReference>
<dbReference type="NCBIfam" id="TIGR00254">
    <property type="entry name" value="GGDEF"/>
    <property type="match status" value="1"/>
</dbReference>
<evidence type="ECO:0000259" key="9">
    <source>
        <dbReference type="PROSITE" id="PS50887"/>
    </source>
</evidence>
<keyword evidence="7" id="KW-0597">Phosphoprotein</keyword>
<feature type="modified residue" description="Phosphohistidine" evidence="6">
    <location>
        <position position="54"/>
    </location>
</feature>
<evidence type="ECO:0000259" key="10">
    <source>
        <dbReference type="PROSITE" id="PS50894"/>
    </source>
</evidence>
<evidence type="ECO:0000256" key="3">
    <source>
        <dbReference type="ARBA" id="ARBA00012528"/>
    </source>
</evidence>
<dbReference type="PANTHER" id="PTHR45138">
    <property type="entry name" value="REGULATORY COMPONENTS OF SENSORY TRANSDUCTION SYSTEM"/>
    <property type="match status" value="1"/>
</dbReference>
<dbReference type="GO" id="GO:0005886">
    <property type="term" value="C:plasma membrane"/>
    <property type="evidence" value="ECO:0007669"/>
    <property type="project" value="UniProtKB-SubCell"/>
</dbReference>
<sequence length="548" mass="61003">MPDNPLQAQLAQLQDDWLQRLRIELPRLAEQANALIRQPDIAPDALPLLRDQLHKLAGSAGTFGYPALGQAARELEKCCQELLRQSPADLSAWHKLASDVDHLQALLQPEEFQATPILEPTTAPERLQVGVLVIEDDGGLLADIDHTLSNYGYNTFGLNAPEQLAHHLQSAQLNALLIDISPGSSGAQLMPELTRLQAERAQPLPLLAISNQRDFATQLEAIRAGAVGFFPTPVDLIALEDCLNRYTQPHQDAAYRVLLVDDDQALAQRYCAVLQAAGMLVDWVQRPEALLDRLHDFHPDLVLMDIHMPDYSGIELAQLIRLNDHWLRIPIIYLSAETDSSQQLAALLKAGDDFVSKPISDQTLVATVYARAQRARLVSHALTRDSMTGLLKHADIKEQVELEVERARRQQLPVSIAMVDLDHFKRVNDNYGHAVGDTVIRALASLLRQRLRRIDGIGRYGGEEFVAVLPNCTSQDAQDIFDQIREAFAGLVFRTADGNFQCTFSAGISACEAPDWECEDLLEVADQRLYLAKRNGRNQVICRHQART</sequence>
<dbReference type="RefSeq" id="WP_092388763.1">
    <property type="nucleotide sequence ID" value="NZ_LT629787.1"/>
</dbReference>
<feature type="domain" description="HPt" evidence="10">
    <location>
        <begin position="10"/>
        <end position="110"/>
    </location>
</feature>
<keyword evidence="4" id="KW-0902">Two-component regulatory system</keyword>
<dbReference type="GO" id="GO:0052621">
    <property type="term" value="F:diguanylate cyclase activity"/>
    <property type="evidence" value="ECO:0007669"/>
    <property type="project" value="UniProtKB-EC"/>
</dbReference>
<dbReference type="FunFam" id="3.30.70.270:FF:000001">
    <property type="entry name" value="Diguanylate cyclase domain protein"/>
    <property type="match status" value="1"/>
</dbReference>
<dbReference type="InterPro" id="IPR000160">
    <property type="entry name" value="GGDEF_dom"/>
</dbReference>
<dbReference type="CDD" id="cd01949">
    <property type="entry name" value="GGDEF"/>
    <property type="match status" value="1"/>
</dbReference>
<dbReference type="InterPro" id="IPR043128">
    <property type="entry name" value="Rev_trsase/Diguanyl_cyclase"/>
</dbReference>
<dbReference type="Pfam" id="PF00072">
    <property type="entry name" value="Response_reg"/>
    <property type="match status" value="2"/>
</dbReference>
<dbReference type="GO" id="GO:0004672">
    <property type="term" value="F:protein kinase activity"/>
    <property type="evidence" value="ECO:0007669"/>
    <property type="project" value="UniProtKB-ARBA"/>
</dbReference>
<keyword evidence="12" id="KW-1185">Reference proteome</keyword>
<evidence type="ECO:0000256" key="4">
    <source>
        <dbReference type="ARBA" id="ARBA00023012"/>
    </source>
</evidence>
<dbReference type="STRING" id="1434072.SAMN05216210_3148"/>
<dbReference type="Gene3D" id="1.20.120.160">
    <property type="entry name" value="HPT domain"/>
    <property type="match status" value="1"/>
</dbReference>
<dbReference type="CDD" id="cd00156">
    <property type="entry name" value="REC"/>
    <property type="match status" value="1"/>
</dbReference>
<dbReference type="GO" id="GO:1902201">
    <property type="term" value="P:negative regulation of bacterial-type flagellum-dependent cell motility"/>
    <property type="evidence" value="ECO:0007669"/>
    <property type="project" value="TreeGrafter"/>
</dbReference>
<evidence type="ECO:0000256" key="7">
    <source>
        <dbReference type="PROSITE-ProRule" id="PRU00169"/>
    </source>
</evidence>
<name>A0A1H2HM44_9GAMM</name>
<dbReference type="InterPro" id="IPR001789">
    <property type="entry name" value="Sig_transdc_resp-reg_receiver"/>
</dbReference>
<dbReference type="CDD" id="cd00088">
    <property type="entry name" value="HPT"/>
    <property type="match status" value="1"/>
</dbReference>
<feature type="domain" description="Response regulatory" evidence="8">
    <location>
        <begin position="130"/>
        <end position="247"/>
    </location>
</feature>
<dbReference type="InterPro" id="IPR008207">
    <property type="entry name" value="Sig_transdc_His_kin_Hpt_dom"/>
</dbReference>